<dbReference type="GO" id="GO:0015941">
    <property type="term" value="P:pantothenate catabolic process"/>
    <property type="evidence" value="ECO:0007669"/>
    <property type="project" value="InterPro"/>
</dbReference>
<dbReference type="NCBIfam" id="TIGR00521">
    <property type="entry name" value="coaBC_dfp"/>
    <property type="match status" value="1"/>
</dbReference>
<evidence type="ECO:0000256" key="1">
    <source>
        <dbReference type="ARBA" id="ARBA00022793"/>
    </source>
</evidence>
<evidence type="ECO:0000256" key="4">
    <source>
        <dbReference type="RuleBase" id="RU364078"/>
    </source>
</evidence>
<keyword evidence="3 4" id="KW-0285">Flavoprotein</keyword>
<dbReference type="InterPro" id="IPR003382">
    <property type="entry name" value="Flavoprotein"/>
</dbReference>
<feature type="binding site" evidence="3">
    <location>
        <begin position="313"/>
        <end position="316"/>
    </location>
    <ligand>
        <name>CTP</name>
        <dbReference type="ChEBI" id="CHEBI:37563"/>
    </ligand>
</feature>
<evidence type="ECO:0000313" key="8">
    <source>
        <dbReference type="Proteomes" id="UP000501466"/>
    </source>
</evidence>
<dbReference type="EC" id="6.3.2.5" evidence="3"/>
<comment type="pathway">
    <text evidence="3 4">Cofactor biosynthesis; coenzyme A biosynthesis; CoA from (R)-pantothenate: step 2/5.</text>
</comment>
<keyword evidence="2 3" id="KW-0456">Lyase</keyword>
<comment type="similarity">
    <text evidence="3 4">In the C-terminal section; belongs to the PPC synthetase family.</text>
</comment>
<proteinExistence type="inferred from homology"/>
<dbReference type="Pfam" id="PF04127">
    <property type="entry name" value="DFP"/>
    <property type="match status" value="1"/>
</dbReference>
<dbReference type="HAMAP" id="MF_02225">
    <property type="entry name" value="CoaBC"/>
    <property type="match status" value="1"/>
</dbReference>
<comment type="catalytic activity">
    <reaction evidence="3 4">
        <text>N-[(R)-4-phosphopantothenoyl]-L-cysteine + H(+) = (R)-4'-phosphopantetheine + CO2</text>
        <dbReference type="Rhea" id="RHEA:16793"/>
        <dbReference type="ChEBI" id="CHEBI:15378"/>
        <dbReference type="ChEBI" id="CHEBI:16526"/>
        <dbReference type="ChEBI" id="CHEBI:59458"/>
        <dbReference type="ChEBI" id="CHEBI:61723"/>
        <dbReference type="EC" id="4.1.1.36"/>
    </reaction>
</comment>
<dbReference type="Gene3D" id="3.40.50.1950">
    <property type="entry name" value="Flavin prenyltransferase-like"/>
    <property type="match status" value="1"/>
</dbReference>
<keyword evidence="3 4" id="KW-0288">FMN</keyword>
<organism evidence="7 8">
    <name type="scientific">Thiosulfativibrio zosterae</name>
    <dbReference type="NCBI Taxonomy" id="2675053"/>
    <lineage>
        <taxon>Bacteria</taxon>
        <taxon>Pseudomonadati</taxon>
        <taxon>Pseudomonadota</taxon>
        <taxon>Gammaproteobacteria</taxon>
        <taxon>Thiotrichales</taxon>
        <taxon>Piscirickettsiaceae</taxon>
        <taxon>Thiosulfativibrio</taxon>
    </lineage>
</organism>
<gene>
    <name evidence="3 7" type="primary">coaBC</name>
    <name evidence="7" type="ORF">THMIRHAT_02850</name>
</gene>
<reference evidence="8" key="1">
    <citation type="submission" date="2019-11" db="EMBL/GenBank/DDBJ databases">
        <title>Isolation and characterization of two novel species in the genus Thiomicrorhabdus.</title>
        <authorList>
            <person name="Mochizuki J."/>
            <person name="Kojima H."/>
            <person name="Fukui M."/>
        </authorList>
    </citation>
    <scope>NUCLEOTIDE SEQUENCE [LARGE SCALE GENOMIC DNA]</scope>
    <source>
        <strain evidence="8">AkT22</strain>
    </source>
</reference>
<protein>
    <recommendedName>
        <fullName evidence="3">Coenzyme A biosynthesis bifunctional protein CoaBC</fullName>
    </recommendedName>
    <alternativeName>
        <fullName evidence="3">DNA/pantothenate metabolism flavoprotein</fullName>
    </alternativeName>
    <alternativeName>
        <fullName evidence="3">Phosphopantothenoylcysteine synthetase/decarboxylase</fullName>
        <shortName evidence="3">PPCS-PPCDC</shortName>
    </alternativeName>
    <domain>
        <recommendedName>
            <fullName evidence="3">Phosphopantothenoylcysteine decarboxylase</fullName>
            <shortName evidence="3">PPC decarboxylase</shortName>
            <shortName evidence="3">PPC-DC</shortName>
            <ecNumber evidence="3">4.1.1.36</ecNumber>
        </recommendedName>
        <alternativeName>
            <fullName evidence="3">CoaC</fullName>
        </alternativeName>
    </domain>
    <domain>
        <recommendedName>
            <fullName evidence="3">Phosphopantothenate--cysteine ligase</fullName>
            <ecNumber evidence="3">6.3.2.5</ecNumber>
        </recommendedName>
        <alternativeName>
            <fullName evidence="3">CoaB</fullName>
        </alternativeName>
        <alternativeName>
            <fullName evidence="3">Phosphopantothenoylcysteine synthetase</fullName>
            <shortName evidence="3">PPC synthetase</shortName>
            <shortName evidence="3">PPC-S</shortName>
        </alternativeName>
    </domain>
</protein>
<dbReference type="EMBL" id="AP021888">
    <property type="protein sequence ID" value="BBP42539.1"/>
    <property type="molecule type" value="Genomic_DNA"/>
</dbReference>
<dbReference type="KEGG" id="tzo:THMIRHAT_02850"/>
<comment type="cofactor">
    <cofactor evidence="3">
        <name>Mg(2+)</name>
        <dbReference type="ChEBI" id="CHEBI:18420"/>
    </cofactor>
</comment>
<sequence length="413" mass="44825">MKILLAVTGGIAAYKSLELTRLFIKGGHEVQVVMTAGAKEFIQPLSFQALSGKPVRDSLFDQNQEAGMGHIELARWPDMIVIAPCSAETLAKLRMGRADDLLTTLVLATDKPILLAPAMNRLMWSNAATQENVAVLTQRGFEVLAPASGEQACGEVGEGRMPEPQDIFHKTLENLEKHAKNNQAWLNLAAFWAGKSILITAGPTFEAIDPVRFIGNRSSGKMGFAIAQVAAELGAKVTLIAGPVHLPTPKSVMRLDVESAEQMFNAVQAHYQKQDVFISAAAVADFRVALPVQQKLKKQPDSDSMTLELVKNPDIVAWVASQENKPFVVGFAAETQNVLAYAQDKLVRKNLDMICANKVGQADNGQLLGFNQDSNALTLITKDRHLALPESAKSLQALALLEFLSEQLSFESV</sequence>
<dbReference type="RefSeq" id="WP_173290055.1">
    <property type="nucleotide sequence ID" value="NZ_AP021888.1"/>
</dbReference>
<comment type="similarity">
    <text evidence="3 4">In the N-terminal section; belongs to the HFCD (homo-oligomeric flavin containing Cys decarboxylase) superfamily.</text>
</comment>
<feature type="binding site" evidence="3">
    <location>
        <position position="331"/>
    </location>
    <ligand>
        <name>CTP</name>
        <dbReference type="ChEBI" id="CHEBI:37563"/>
    </ligand>
</feature>
<keyword evidence="1 3" id="KW-0210">Decarboxylase</keyword>
<comment type="caution">
    <text evidence="3">Lacks conserved residue(s) required for the propagation of feature annotation.</text>
</comment>
<evidence type="ECO:0000256" key="2">
    <source>
        <dbReference type="ARBA" id="ARBA00023239"/>
    </source>
</evidence>
<dbReference type="SUPFAM" id="SSF102645">
    <property type="entry name" value="CoaB-like"/>
    <property type="match status" value="1"/>
</dbReference>
<evidence type="ECO:0000259" key="5">
    <source>
        <dbReference type="Pfam" id="PF02441"/>
    </source>
</evidence>
<evidence type="ECO:0000256" key="3">
    <source>
        <dbReference type="HAMAP-Rule" id="MF_02225"/>
    </source>
</evidence>
<dbReference type="GO" id="GO:0071513">
    <property type="term" value="C:phosphopantothenoylcysteine decarboxylase complex"/>
    <property type="evidence" value="ECO:0007669"/>
    <property type="project" value="TreeGrafter"/>
</dbReference>
<comment type="function">
    <text evidence="4">Catalyzes two steps in the biosynthesis of coenzyme A. In the first step cysteine is conjugated to 4'-phosphopantothenate to form 4-phosphopantothenoylcysteine, in the latter compound is decarboxylated to form 4'-phosphopantotheine.</text>
</comment>
<dbReference type="AlphaFoldDB" id="A0A6F8PKB3"/>
<comment type="cofactor">
    <cofactor evidence="3">
        <name>FMN</name>
        <dbReference type="ChEBI" id="CHEBI:58210"/>
    </cofactor>
    <text evidence="3">Binds 1 FMN per subunit.</text>
</comment>
<comment type="function">
    <text evidence="3">Catalyzes two sequential steps in the biosynthesis of coenzyme A. In the first step cysteine is conjugated to 4'-phosphopantothenate to form 4-phosphopantothenoylcysteine. In the second step the latter compound is decarboxylated to form 4'-phosphopantotheine.</text>
</comment>
<keyword evidence="3" id="KW-0460">Magnesium</keyword>
<keyword evidence="3" id="KW-0479">Metal-binding</keyword>
<dbReference type="PANTHER" id="PTHR14359">
    <property type="entry name" value="HOMO-OLIGOMERIC FLAVIN CONTAINING CYS DECARBOXYLASE FAMILY"/>
    <property type="match status" value="1"/>
</dbReference>
<dbReference type="PANTHER" id="PTHR14359:SF6">
    <property type="entry name" value="PHOSPHOPANTOTHENOYLCYSTEINE DECARBOXYLASE"/>
    <property type="match status" value="1"/>
</dbReference>
<dbReference type="InterPro" id="IPR036551">
    <property type="entry name" value="Flavin_trans-like"/>
</dbReference>
<keyword evidence="8" id="KW-1185">Reference proteome</keyword>
<dbReference type="Proteomes" id="UP000501466">
    <property type="component" value="Chromosome"/>
</dbReference>
<comment type="catalytic activity">
    <reaction evidence="3 4">
        <text>(R)-4'-phosphopantothenate + L-cysteine + CTP = N-[(R)-4-phosphopantothenoyl]-L-cysteine + CMP + diphosphate + H(+)</text>
        <dbReference type="Rhea" id="RHEA:19397"/>
        <dbReference type="ChEBI" id="CHEBI:10986"/>
        <dbReference type="ChEBI" id="CHEBI:15378"/>
        <dbReference type="ChEBI" id="CHEBI:33019"/>
        <dbReference type="ChEBI" id="CHEBI:35235"/>
        <dbReference type="ChEBI" id="CHEBI:37563"/>
        <dbReference type="ChEBI" id="CHEBI:59458"/>
        <dbReference type="ChEBI" id="CHEBI:60377"/>
        <dbReference type="EC" id="6.3.2.5"/>
    </reaction>
</comment>
<name>A0A6F8PKB3_9GAMM</name>
<dbReference type="InterPro" id="IPR005252">
    <property type="entry name" value="CoaBC"/>
</dbReference>
<dbReference type="InterPro" id="IPR007085">
    <property type="entry name" value="DNA/pantothenate-metab_flavo_C"/>
</dbReference>
<feature type="domain" description="Flavoprotein" evidence="5">
    <location>
        <begin position="1"/>
        <end position="174"/>
    </location>
</feature>
<dbReference type="InterPro" id="IPR035929">
    <property type="entry name" value="CoaB-like_sf"/>
</dbReference>
<comment type="pathway">
    <text evidence="3 4">Cofactor biosynthesis; coenzyme A biosynthesis; CoA from (R)-pantothenate: step 3/5.</text>
</comment>
<dbReference type="GO" id="GO:0010181">
    <property type="term" value="F:FMN binding"/>
    <property type="evidence" value="ECO:0007669"/>
    <property type="project" value="UniProtKB-UniRule"/>
</dbReference>
<keyword evidence="3" id="KW-0511">Multifunctional enzyme</keyword>
<dbReference type="GO" id="GO:0046872">
    <property type="term" value="F:metal ion binding"/>
    <property type="evidence" value="ECO:0007669"/>
    <property type="project" value="UniProtKB-KW"/>
</dbReference>
<dbReference type="Gene3D" id="3.40.50.10300">
    <property type="entry name" value="CoaB-like"/>
    <property type="match status" value="1"/>
</dbReference>
<keyword evidence="3 4" id="KW-0436">Ligase</keyword>
<dbReference type="GO" id="GO:0004633">
    <property type="term" value="F:phosphopantothenoylcysteine decarboxylase activity"/>
    <property type="evidence" value="ECO:0007669"/>
    <property type="project" value="UniProtKB-UniRule"/>
</dbReference>
<feature type="domain" description="DNA/pantothenate metabolism flavoprotein C-terminal" evidence="6">
    <location>
        <begin position="192"/>
        <end position="405"/>
    </location>
</feature>
<feature type="binding site" evidence="3">
    <location>
        <position position="349"/>
    </location>
    <ligand>
        <name>CTP</name>
        <dbReference type="ChEBI" id="CHEBI:37563"/>
    </ligand>
</feature>
<feature type="binding site" evidence="3">
    <location>
        <position position="285"/>
    </location>
    <ligand>
        <name>CTP</name>
        <dbReference type="ChEBI" id="CHEBI:37563"/>
    </ligand>
</feature>
<evidence type="ECO:0000313" key="7">
    <source>
        <dbReference type="EMBL" id="BBP42539.1"/>
    </source>
</evidence>
<feature type="active site" description="Proton donor" evidence="3">
    <location>
        <position position="153"/>
    </location>
</feature>
<dbReference type="EC" id="4.1.1.36" evidence="3"/>
<dbReference type="UniPathway" id="UPA00241">
    <property type="reaction ID" value="UER00353"/>
</dbReference>
<feature type="region of interest" description="Phosphopantothenate--cysteine ligase" evidence="3">
    <location>
        <begin position="197"/>
        <end position="413"/>
    </location>
</feature>
<feature type="binding site" evidence="3">
    <location>
        <position position="295"/>
    </location>
    <ligand>
        <name>CTP</name>
        <dbReference type="ChEBI" id="CHEBI:37563"/>
    </ligand>
</feature>
<dbReference type="GO" id="GO:0004632">
    <property type="term" value="F:phosphopantothenate--cysteine ligase activity"/>
    <property type="evidence" value="ECO:0007669"/>
    <property type="project" value="UniProtKB-UniRule"/>
</dbReference>
<dbReference type="GO" id="GO:0015937">
    <property type="term" value="P:coenzyme A biosynthetic process"/>
    <property type="evidence" value="ECO:0007669"/>
    <property type="project" value="UniProtKB-UniRule"/>
</dbReference>
<dbReference type="SUPFAM" id="SSF52507">
    <property type="entry name" value="Homo-oligomeric flavin-containing Cys decarboxylases, HFCD"/>
    <property type="match status" value="1"/>
</dbReference>
<feature type="binding site" evidence="3">
    <location>
        <position position="345"/>
    </location>
    <ligand>
        <name>CTP</name>
        <dbReference type="ChEBI" id="CHEBI:37563"/>
    </ligand>
</feature>
<dbReference type="Pfam" id="PF02441">
    <property type="entry name" value="Flavoprotein"/>
    <property type="match status" value="1"/>
</dbReference>
<feature type="region of interest" description="Phosphopantothenoylcysteine decarboxylase" evidence="3">
    <location>
        <begin position="1"/>
        <end position="196"/>
    </location>
</feature>
<evidence type="ECO:0000259" key="6">
    <source>
        <dbReference type="Pfam" id="PF04127"/>
    </source>
</evidence>
<accession>A0A6F8PKB3</accession>